<sequence length="341" mass="37278">MTTHEIRDITIIGGGPTGLFAQFYAGMRQASAQIVDALPELGGQLTALYPEKFIFDVAGHPQVLAKDLVRQLVEQARRFEQPSFLNHRVTGLHEEDGHFVLETDRARFPTRAIIIAAGIGAFSPRRLPQPCAEGWYGRGIYDVVTNPDDYKGQRVVIIGGGDSAFDWAAQLASRAEHVTLVHRSDRFRAHGATIAEVKANAANGGRTELLTFHELHDIVAEDNRIQRILLRDIKAKTTREIHADVVLPMLGFVSDIGPLAEWGLTLSGKDEIEVNSQMETGRAGVYAAGDVTTYPGKLKLIATGFGEAAIAVNQAVHWIYPDKKVNPGHSSNLAVFGQKDD</sequence>
<dbReference type="InterPro" id="IPR036188">
    <property type="entry name" value="FAD/NAD-bd_sf"/>
</dbReference>
<dbReference type="Gene3D" id="3.50.50.60">
    <property type="entry name" value="FAD/NAD(P)-binding domain"/>
    <property type="match status" value="2"/>
</dbReference>
<dbReference type="PRINTS" id="PR00469">
    <property type="entry name" value="PNDRDTASEII"/>
</dbReference>
<feature type="binding site" evidence="5">
    <location>
        <position position="290"/>
    </location>
    <ligand>
        <name>FAD</name>
        <dbReference type="ChEBI" id="CHEBI:57692"/>
    </ligand>
</feature>
<feature type="domain" description="FAD/NAD(P)-binding" evidence="6">
    <location>
        <begin position="8"/>
        <end position="308"/>
    </location>
</feature>
<keyword evidence="4 5" id="KW-0560">Oxidoreductase</keyword>
<comment type="catalytic activity">
    <reaction evidence="5">
        <text>2 reduced [2Fe-2S]-[ferredoxin] + NADP(+) + H(+) = 2 oxidized [2Fe-2S]-[ferredoxin] + NADPH</text>
        <dbReference type="Rhea" id="RHEA:20125"/>
        <dbReference type="Rhea" id="RHEA-COMP:10000"/>
        <dbReference type="Rhea" id="RHEA-COMP:10001"/>
        <dbReference type="ChEBI" id="CHEBI:15378"/>
        <dbReference type="ChEBI" id="CHEBI:33737"/>
        <dbReference type="ChEBI" id="CHEBI:33738"/>
        <dbReference type="ChEBI" id="CHEBI:57783"/>
        <dbReference type="ChEBI" id="CHEBI:58349"/>
        <dbReference type="EC" id="1.18.1.2"/>
    </reaction>
</comment>
<dbReference type="AlphaFoldDB" id="A0A6J4LVY0"/>
<dbReference type="EC" id="1.18.1.2" evidence="5"/>
<dbReference type="PRINTS" id="PR00368">
    <property type="entry name" value="FADPNR"/>
</dbReference>
<organism evidence="7">
    <name type="scientific">uncultured Gemmatimonadaceae bacterium</name>
    <dbReference type="NCBI Taxonomy" id="246130"/>
    <lineage>
        <taxon>Bacteria</taxon>
        <taxon>Pseudomonadati</taxon>
        <taxon>Gemmatimonadota</taxon>
        <taxon>Gemmatimonadia</taxon>
        <taxon>Gemmatimonadales</taxon>
        <taxon>Gemmatimonadaceae</taxon>
        <taxon>environmental samples</taxon>
    </lineage>
</organism>
<evidence type="ECO:0000256" key="4">
    <source>
        <dbReference type="ARBA" id="ARBA00023002"/>
    </source>
</evidence>
<keyword evidence="3 5" id="KW-0521">NADP</keyword>
<dbReference type="InterPro" id="IPR022890">
    <property type="entry name" value="Fd--NADP_Rdtase_type_2"/>
</dbReference>
<dbReference type="HAMAP" id="MF_01685">
    <property type="entry name" value="FENR2"/>
    <property type="match status" value="1"/>
</dbReference>
<protein>
    <recommendedName>
        <fullName evidence="5">Ferredoxin--NADP reductase</fullName>
        <shortName evidence="5">FNR</shortName>
        <shortName evidence="5">Fd-NADP(+) reductase</shortName>
        <ecNumber evidence="5">1.18.1.2</ecNumber>
    </recommendedName>
</protein>
<dbReference type="Pfam" id="PF07992">
    <property type="entry name" value="Pyr_redox_2"/>
    <property type="match status" value="1"/>
</dbReference>
<comment type="similarity">
    <text evidence="5">Belongs to the ferredoxin--NADP reductase type 2 family.</text>
</comment>
<dbReference type="InterPro" id="IPR050097">
    <property type="entry name" value="Ferredoxin-NADP_redctase_2"/>
</dbReference>
<evidence type="ECO:0000313" key="7">
    <source>
        <dbReference type="EMBL" id="CAA9342282.1"/>
    </source>
</evidence>
<keyword evidence="1 5" id="KW-0285">Flavoprotein</keyword>
<feature type="binding site" evidence="5">
    <location>
        <position position="36"/>
    </location>
    <ligand>
        <name>FAD</name>
        <dbReference type="ChEBI" id="CHEBI:57692"/>
    </ligand>
</feature>
<dbReference type="GO" id="GO:0050661">
    <property type="term" value="F:NADP binding"/>
    <property type="evidence" value="ECO:0007669"/>
    <property type="project" value="UniProtKB-UniRule"/>
</dbReference>
<feature type="binding site" evidence="5">
    <location>
        <position position="17"/>
    </location>
    <ligand>
        <name>FAD</name>
        <dbReference type="ChEBI" id="CHEBI:57692"/>
    </ligand>
</feature>
<dbReference type="EMBL" id="CADCTX010000704">
    <property type="protein sequence ID" value="CAA9342282.1"/>
    <property type="molecule type" value="Genomic_DNA"/>
</dbReference>
<comment type="cofactor">
    <cofactor evidence="5">
        <name>FAD</name>
        <dbReference type="ChEBI" id="CHEBI:57692"/>
    </cofactor>
    <text evidence="5">Binds 1 FAD per subunit.</text>
</comment>
<proteinExistence type="inferred from homology"/>
<evidence type="ECO:0000256" key="5">
    <source>
        <dbReference type="HAMAP-Rule" id="MF_01685"/>
    </source>
</evidence>
<dbReference type="GO" id="GO:0050660">
    <property type="term" value="F:flavin adenine dinucleotide binding"/>
    <property type="evidence" value="ECO:0007669"/>
    <property type="project" value="UniProtKB-UniRule"/>
</dbReference>
<evidence type="ECO:0000256" key="2">
    <source>
        <dbReference type="ARBA" id="ARBA00022827"/>
    </source>
</evidence>
<feature type="binding site" evidence="5">
    <location>
        <position position="89"/>
    </location>
    <ligand>
        <name>FAD</name>
        <dbReference type="ChEBI" id="CHEBI:57692"/>
    </ligand>
</feature>
<reference evidence="7" key="1">
    <citation type="submission" date="2020-02" db="EMBL/GenBank/DDBJ databases">
        <authorList>
            <person name="Meier V. D."/>
        </authorList>
    </citation>
    <scope>NUCLEOTIDE SEQUENCE</scope>
    <source>
        <strain evidence="7">AVDCRST_MAG40</strain>
    </source>
</reference>
<feature type="binding site" evidence="5">
    <location>
        <position position="44"/>
    </location>
    <ligand>
        <name>FAD</name>
        <dbReference type="ChEBI" id="CHEBI:57692"/>
    </ligand>
</feature>
<gene>
    <name evidence="7" type="ORF">AVDCRST_MAG40-2455</name>
</gene>
<feature type="binding site" evidence="5">
    <location>
        <position position="49"/>
    </location>
    <ligand>
        <name>FAD</name>
        <dbReference type="ChEBI" id="CHEBI:57692"/>
    </ligand>
</feature>
<feature type="binding site" evidence="5">
    <location>
        <position position="122"/>
    </location>
    <ligand>
        <name>FAD</name>
        <dbReference type="ChEBI" id="CHEBI:57692"/>
    </ligand>
</feature>
<dbReference type="InterPro" id="IPR023753">
    <property type="entry name" value="FAD/NAD-binding_dom"/>
</dbReference>
<dbReference type="SUPFAM" id="SSF51905">
    <property type="entry name" value="FAD/NAD(P)-binding domain"/>
    <property type="match status" value="1"/>
</dbReference>
<name>A0A6J4LVY0_9BACT</name>
<dbReference type="GO" id="GO:0004324">
    <property type="term" value="F:ferredoxin-NADP+ reductase activity"/>
    <property type="evidence" value="ECO:0007669"/>
    <property type="project" value="UniProtKB-UniRule"/>
</dbReference>
<evidence type="ECO:0000256" key="3">
    <source>
        <dbReference type="ARBA" id="ARBA00022857"/>
    </source>
</evidence>
<evidence type="ECO:0000259" key="6">
    <source>
        <dbReference type="Pfam" id="PF07992"/>
    </source>
</evidence>
<evidence type="ECO:0000256" key="1">
    <source>
        <dbReference type="ARBA" id="ARBA00022630"/>
    </source>
</evidence>
<keyword evidence="2 5" id="KW-0274">FAD</keyword>
<feature type="binding site" evidence="5">
    <location>
        <position position="331"/>
    </location>
    <ligand>
        <name>FAD</name>
        <dbReference type="ChEBI" id="CHEBI:57692"/>
    </ligand>
</feature>
<dbReference type="PANTHER" id="PTHR48105">
    <property type="entry name" value="THIOREDOXIN REDUCTASE 1-RELATED-RELATED"/>
    <property type="match status" value="1"/>
</dbReference>
<accession>A0A6J4LVY0</accession>
<comment type="subunit">
    <text evidence="5">Homodimer.</text>
</comment>